<dbReference type="PANTHER" id="PTHR11021:SF0">
    <property type="entry name" value="SMALL NUCLEAR RIBONUCLEOPROTEIN F"/>
    <property type="match status" value="1"/>
</dbReference>
<dbReference type="InterPro" id="IPR016487">
    <property type="entry name" value="Lsm6/sSmF"/>
</dbReference>
<keyword evidence="3" id="KW-0508">mRNA splicing</keyword>
<dbReference type="Proteomes" id="UP001165120">
    <property type="component" value="Unassembled WGS sequence"/>
</dbReference>
<accession>A0A9W6T3Y3</accession>
<dbReference type="SMART" id="SM00651">
    <property type="entry name" value="Sm"/>
    <property type="match status" value="1"/>
</dbReference>
<feature type="region of interest" description="Disordered" evidence="5">
    <location>
        <begin position="83"/>
        <end position="142"/>
    </location>
</feature>
<dbReference type="GO" id="GO:0071013">
    <property type="term" value="C:catalytic step 2 spliceosome"/>
    <property type="evidence" value="ECO:0007669"/>
    <property type="project" value="TreeGrafter"/>
</dbReference>
<evidence type="ECO:0000313" key="8">
    <source>
        <dbReference type="Proteomes" id="UP001165120"/>
    </source>
</evidence>
<dbReference type="Pfam" id="PF01423">
    <property type="entry name" value="LSM"/>
    <property type="match status" value="1"/>
</dbReference>
<dbReference type="EMBL" id="BSXN01002128">
    <property type="protein sequence ID" value="GME75670.1"/>
    <property type="molecule type" value="Genomic_DNA"/>
</dbReference>
<comment type="caution">
    <text evidence="7">The sequence shown here is derived from an EMBL/GenBank/DDBJ whole genome shotgun (WGS) entry which is preliminary data.</text>
</comment>
<reference evidence="7" key="1">
    <citation type="submission" date="2023-04" db="EMBL/GenBank/DDBJ databases">
        <title>Candida boidinii NBRC 10035.</title>
        <authorList>
            <person name="Ichikawa N."/>
            <person name="Sato H."/>
            <person name="Tonouchi N."/>
        </authorList>
    </citation>
    <scope>NUCLEOTIDE SEQUENCE</scope>
    <source>
        <strain evidence="7">NBRC 10035</strain>
    </source>
</reference>
<sequence length="142" mass="16628">MSFQPVNPKPYLTSLINSQVVVKLKFNNIEYHGKLLSIDNYMNLLLDSNVKEYNLEKPDDEPVSLGNELFIRCNNVLWIGEEQEIEKEEENEDKEEENGEKVEEDVEVDDCADEKDEPKDEEKENVKDEKDEVVKEDEEMES</sequence>
<evidence type="ECO:0000256" key="5">
    <source>
        <dbReference type="SAM" id="MobiDB-lite"/>
    </source>
</evidence>
<comment type="similarity">
    <text evidence="1">Belongs to the snRNP Sm proteins family. SmF/LSm6 subfamily.</text>
</comment>
<dbReference type="AlphaFoldDB" id="A0A9W6T3Y3"/>
<evidence type="ECO:0000256" key="4">
    <source>
        <dbReference type="ARBA" id="ARBA00023274"/>
    </source>
</evidence>
<dbReference type="GO" id="GO:0000398">
    <property type="term" value="P:mRNA splicing, via spliceosome"/>
    <property type="evidence" value="ECO:0007669"/>
    <property type="project" value="InterPro"/>
</dbReference>
<dbReference type="GO" id="GO:0034715">
    <property type="term" value="C:pICln-Sm protein complex"/>
    <property type="evidence" value="ECO:0007669"/>
    <property type="project" value="TreeGrafter"/>
</dbReference>
<evidence type="ECO:0000313" key="7">
    <source>
        <dbReference type="EMBL" id="GME75670.1"/>
    </source>
</evidence>
<dbReference type="Gene3D" id="2.30.30.100">
    <property type="match status" value="1"/>
</dbReference>
<feature type="compositionally biased region" description="Acidic residues" evidence="5">
    <location>
        <begin position="83"/>
        <end position="115"/>
    </location>
</feature>
<evidence type="ECO:0000256" key="2">
    <source>
        <dbReference type="ARBA" id="ARBA00022728"/>
    </source>
</evidence>
<dbReference type="GO" id="GO:0003723">
    <property type="term" value="F:RNA binding"/>
    <property type="evidence" value="ECO:0007669"/>
    <property type="project" value="InterPro"/>
</dbReference>
<dbReference type="SUPFAM" id="SSF50182">
    <property type="entry name" value="Sm-like ribonucleoproteins"/>
    <property type="match status" value="1"/>
</dbReference>
<dbReference type="PROSITE" id="PS52002">
    <property type="entry name" value="SM"/>
    <property type="match status" value="1"/>
</dbReference>
<evidence type="ECO:0000256" key="1">
    <source>
        <dbReference type="ARBA" id="ARBA00007927"/>
    </source>
</evidence>
<dbReference type="PANTHER" id="PTHR11021">
    <property type="entry name" value="SMALL NUCLEAR RIBONUCLEOPROTEIN F SNRNP-F"/>
    <property type="match status" value="1"/>
</dbReference>
<feature type="compositionally biased region" description="Basic and acidic residues" evidence="5">
    <location>
        <begin position="116"/>
        <end position="133"/>
    </location>
</feature>
<organism evidence="7 8">
    <name type="scientific">Candida boidinii</name>
    <name type="common">Yeast</name>
    <dbReference type="NCBI Taxonomy" id="5477"/>
    <lineage>
        <taxon>Eukaryota</taxon>
        <taxon>Fungi</taxon>
        <taxon>Dikarya</taxon>
        <taxon>Ascomycota</taxon>
        <taxon>Saccharomycotina</taxon>
        <taxon>Pichiomycetes</taxon>
        <taxon>Pichiales</taxon>
        <taxon>Pichiaceae</taxon>
        <taxon>Ogataea</taxon>
        <taxon>Ogataea/Candida clade</taxon>
    </lineage>
</organism>
<keyword evidence="4" id="KW-0687">Ribonucleoprotein</keyword>
<keyword evidence="2" id="KW-0747">Spliceosome</keyword>
<keyword evidence="8" id="KW-1185">Reference proteome</keyword>
<name>A0A9W6T3Y3_CANBO</name>
<dbReference type="GO" id="GO:0005685">
    <property type="term" value="C:U1 snRNP"/>
    <property type="evidence" value="ECO:0007669"/>
    <property type="project" value="TreeGrafter"/>
</dbReference>
<protein>
    <submittedName>
        <fullName evidence="7">Unnamed protein product</fullName>
    </submittedName>
</protein>
<gene>
    <name evidence="7" type="ORF">Cboi02_000487700</name>
</gene>
<proteinExistence type="inferred from homology"/>
<dbReference type="InterPro" id="IPR001163">
    <property type="entry name" value="Sm_dom_euk/arc"/>
</dbReference>
<feature type="domain" description="Sm" evidence="6">
    <location>
        <begin position="7"/>
        <end position="85"/>
    </location>
</feature>
<keyword evidence="2" id="KW-0507">mRNA processing</keyword>
<evidence type="ECO:0000259" key="6">
    <source>
        <dbReference type="PROSITE" id="PS52002"/>
    </source>
</evidence>
<dbReference type="InterPro" id="IPR010920">
    <property type="entry name" value="LSM_dom_sf"/>
</dbReference>
<dbReference type="InterPro" id="IPR047575">
    <property type="entry name" value="Sm"/>
</dbReference>
<evidence type="ECO:0000256" key="3">
    <source>
        <dbReference type="ARBA" id="ARBA00023187"/>
    </source>
</evidence>